<dbReference type="Proteomes" id="UP000014559">
    <property type="component" value="Unassembled WGS sequence"/>
</dbReference>
<dbReference type="EMBL" id="ATGK01000013">
    <property type="protein sequence ID" value="EPG36829.1"/>
    <property type="molecule type" value="Genomic_DNA"/>
</dbReference>
<dbReference type="GeneID" id="45417261"/>
<dbReference type="PATRIC" id="fig|1217696.3.peg.2486"/>
<reference evidence="1 2" key="1">
    <citation type="submission" date="2013-06" db="EMBL/GenBank/DDBJ databases">
        <title>The Genome Sequence of Acinetobacter sp. NIPH 2036.</title>
        <authorList>
            <consortium name="The Broad Institute Genome Sequencing Platform"/>
            <consortium name="The Broad Institute Genome Sequencing Center for Infectious Disease"/>
            <person name="Cerqueira G."/>
            <person name="Feldgarden M."/>
            <person name="Courvalin P."/>
            <person name="Perichon B."/>
            <person name="Grillot-Courvalin C."/>
            <person name="Clermont D."/>
            <person name="Rocha E."/>
            <person name="Yoon E.-J."/>
            <person name="Nemec A."/>
            <person name="Young S.K."/>
            <person name="Zeng Q."/>
            <person name="Gargeya S."/>
            <person name="Fitzgerald M."/>
            <person name="Abouelleil A."/>
            <person name="Alvarado L."/>
            <person name="Berlin A.M."/>
            <person name="Chapman S.B."/>
            <person name="Dewar J."/>
            <person name="Goldberg J."/>
            <person name="Griggs A."/>
            <person name="Gujja S."/>
            <person name="Hansen M."/>
            <person name="Howarth C."/>
            <person name="Imamovic A."/>
            <person name="Larimer J."/>
            <person name="McCowan C."/>
            <person name="Murphy C."/>
            <person name="Pearson M."/>
            <person name="Priest M."/>
            <person name="Roberts A."/>
            <person name="Saif S."/>
            <person name="Shea T."/>
            <person name="Sykes S."/>
            <person name="Wortman J."/>
            <person name="Nusbaum C."/>
            <person name="Birren B."/>
        </authorList>
    </citation>
    <scope>NUCLEOTIDE SEQUENCE [LARGE SCALE GENOMIC DNA]</scope>
    <source>
        <strain evidence="1 2">NIPH 2036</strain>
    </source>
</reference>
<dbReference type="HOGENOM" id="CLU_028266_0_0_6"/>
<dbReference type="AlphaFoldDB" id="S3TAZ5"/>
<proteinExistence type="predicted"/>
<sequence>MTTVIDITSAQQIEVQKNLEAFIAKNKTNLIFTNNNWDDNIWDITDFLESKIIDNKSKKVYFRSVNEHLKSKNKISNPISEPLLNFAKAVFCEIMRVKKLSEYKRIIYAIQALEFALIEQKSTLCVSEINFHTLNLAETYLRSKYKDPWSIARNLDFIVNNIIIKKHLNTKIYDWSTTITYTAPIRNDRTQEKHIEGSKSKIPHLEEILALADIHYSSDHIPDRIVTCFAALAMFAPSRGSEILSLPIDCIVKSTQHEQEIMGIKWLPLKGGDPLIKFAVTKEYEELATDAIRYLKEIGKPARNAARWYSENPDLLYLPDHLLHLRNQPITLWEAAQILGKENSINGCHAFRYGFSKPIGRTTEKERMNDKASHWVAIYKFEELENFITTKLPQTFPIFDGRTKQYWHESLFVFPKNILKPDADILLNVPVSIDINQINKQLGSNPQGITVFTRNKKQFSNGQKMYITTHQFRHLLNTLAQSKALAQELIAFWSGRKSVKQNDVYNHLSQEAIIEAFTTLENEVKSLNQIGNLEEKAIAVSKINSISYEQALKIELGSVHLTQYGVCRHDYSLTPCPKDKDCGNCGEFSVMKGNSAHTKEAVYQVQILENALHSAKEAERDGHTGARRWIEVNEPKLERWKKIKAFLEDDKIPINTMFTLADSTDYHQTKVGLAFAVRDLEQNSKA</sequence>
<gene>
    <name evidence="1" type="ORF">F907_02526</name>
</gene>
<organism evidence="1 2">
    <name type="scientific">Acinetobacter colistiniresistens</name>
    <dbReference type="NCBI Taxonomy" id="280145"/>
    <lineage>
        <taxon>Bacteria</taxon>
        <taxon>Pseudomonadati</taxon>
        <taxon>Pseudomonadota</taxon>
        <taxon>Gammaproteobacteria</taxon>
        <taxon>Moraxellales</taxon>
        <taxon>Moraxellaceae</taxon>
        <taxon>Acinetobacter</taxon>
    </lineage>
</organism>
<protein>
    <recommendedName>
        <fullName evidence="3">Integrase</fullName>
    </recommendedName>
</protein>
<evidence type="ECO:0000313" key="2">
    <source>
        <dbReference type="Proteomes" id="UP000014559"/>
    </source>
</evidence>
<name>S3TAZ5_9GAMM</name>
<dbReference type="RefSeq" id="WP_004777370.1">
    <property type="nucleotide sequence ID" value="NZ_BHGD02000130.1"/>
</dbReference>
<evidence type="ECO:0000313" key="1">
    <source>
        <dbReference type="EMBL" id="EPG36829.1"/>
    </source>
</evidence>
<accession>S3TAZ5</accession>
<evidence type="ECO:0008006" key="3">
    <source>
        <dbReference type="Google" id="ProtNLM"/>
    </source>
</evidence>
<comment type="caution">
    <text evidence="1">The sequence shown here is derived from an EMBL/GenBank/DDBJ whole genome shotgun (WGS) entry which is preliminary data.</text>
</comment>